<dbReference type="PANTHER" id="PTHR44051">
    <property type="entry name" value="GLUTATHIONE S-TRANSFERASE-RELATED"/>
    <property type="match status" value="1"/>
</dbReference>
<sequence>MPVDQNAAIEITAFRWVPEFAQGVVRDLRVRWALEEAGLSYRVRLLGQDRPPEYLLEQPFDQVPCFSDGKVRIFESGAIVQYIGEQSETLLPTDDQGRFRAIQWTYGALNSVEPAILNLLLVDIFYAGEEWAKLRRPGAEDFVKLKLKRVSEWLGDSAWLEDRFTIGDLLMITVLRFLRHTKLVDEFPNLSDYLKRGEARPAFQRALADQLATYAANQPQLEGEAA</sequence>
<dbReference type="SFLD" id="SFLDS00019">
    <property type="entry name" value="Glutathione_Transferase_(cytos"/>
    <property type="match status" value="1"/>
</dbReference>
<protein>
    <submittedName>
        <fullName evidence="4">Glutathione S-transferase family protein</fullName>
    </submittedName>
</protein>
<dbReference type="PROSITE" id="PS50404">
    <property type="entry name" value="GST_NTER"/>
    <property type="match status" value="1"/>
</dbReference>
<accession>A0ABP7LN61</accession>
<dbReference type="SUPFAM" id="SSF47616">
    <property type="entry name" value="GST C-terminal domain-like"/>
    <property type="match status" value="1"/>
</dbReference>
<evidence type="ECO:0000313" key="5">
    <source>
        <dbReference type="Proteomes" id="UP001500827"/>
    </source>
</evidence>
<reference evidence="5" key="1">
    <citation type="journal article" date="2019" name="Int. J. Syst. Evol. Microbiol.">
        <title>The Global Catalogue of Microorganisms (GCM) 10K type strain sequencing project: providing services to taxonomists for standard genome sequencing and annotation.</title>
        <authorList>
            <consortium name="The Broad Institute Genomics Platform"/>
            <consortium name="The Broad Institute Genome Sequencing Center for Infectious Disease"/>
            <person name="Wu L."/>
            <person name="Ma J."/>
        </authorList>
    </citation>
    <scope>NUCLEOTIDE SEQUENCE [LARGE SCALE GENOMIC DNA]</scope>
    <source>
        <strain evidence="5">JCM 17543</strain>
    </source>
</reference>
<dbReference type="Gene3D" id="1.20.1050.10">
    <property type="match status" value="1"/>
</dbReference>
<feature type="domain" description="GST C-terminal" evidence="3">
    <location>
        <begin position="94"/>
        <end position="215"/>
    </location>
</feature>
<dbReference type="InterPro" id="IPR010987">
    <property type="entry name" value="Glutathione-S-Trfase_C-like"/>
</dbReference>
<proteinExistence type="inferred from homology"/>
<evidence type="ECO:0000259" key="2">
    <source>
        <dbReference type="PROSITE" id="PS50404"/>
    </source>
</evidence>
<name>A0ABP7LN61_9SPHN</name>
<feature type="domain" description="GST N-terminal" evidence="2">
    <location>
        <begin position="29"/>
        <end position="91"/>
    </location>
</feature>
<dbReference type="InterPro" id="IPR040079">
    <property type="entry name" value="Glutathione_S-Trfase"/>
</dbReference>
<comment type="similarity">
    <text evidence="1">Belongs to the GST superfamily.</text>
</comment>
<evidence type="ECO:0000313" key="4">
    <source>
        <dbReference type="EMBL" id="GAA3902995.1"/>
    </source>
</evidence>
<dbReference type="CDD" id="cd03046">
    <property type="entry name" value="GST_N_GTT1_like"/>
    <property type="match status" value="1"/>
</dbReference>
<dbReference type="Pfam" id="PF00043">
    <property type="entry name" value="GST_C"/>
    <property type="match status" value="1"/>
</dbReference>
<dbReference type="Pfam" id="PF02798">
    <property type="entry name" value="GST_N"/>
    <property type="match status" value="1"/>
</dbReference>
<gene>
    <name evidence="4" type="ORF">GCM10022276_22110</name>
</gene>
<dbReference type="PANTHER" id="PTHR44051:SF8">
    <property type="entry name" value="GLUTATHIONE S-TRANSFERASE GSTA"/>
    <property type="match status" value="1"/>
</dbReference>
<comment type="caution">
    <text evidence="4">The sequence shown here is derived from an EMBL/GenBank/DDBJ whole genome shotgun (WGS) entry which is preliminary data.</text>
</comment>
<organism evidence="4 5">
    <name type="scientific">Sphingomonas limnosediminicola</name>
    <dbReference type="NCBI Taxonomy" id="940133"/>
    <lineage>
        <taxon>Bacteria</taxon>
        <taxon>Pseudomonadati</taxon>
        <taxon>Pseudomonadota</taxon>
        <taxon>Alphaproteobacteria</taxon>
        <taxon>Sphingomonadales</taxon>
        <taxon>Sphingomonadaceae</taxon>
        <taxon>Sphingomonas</taxon>
    </lineage>
</organism>
<dbReference type="SUPFAM" id="SSF52833">
    <property type="entry name" value="Thioredoxin-like"/>
    <property type="match status" value="1"/>
</dbReference>
<dbReference type="InterPro" id="IPR036282">
    <property type="entry name" value="Glutathione-S-Trfase_C_sf"/>
</dbReference>
<evidence type="ECO:0000259" key="3">
    <source>
        <dbReference type="PROSITE" id="PS50405"/>
    </source>
</evidence>
<dbReference type="EMBL" id="BAABBM010000001">
    <property type="protein sequence ID" value="GAA3902995.1"/>
    <property type="molecule type" value="Genomic_DNA"/>
</dbReference>
<dbReference type="RefSeq" id="WP_344699753.1">
    <property type="nucleotide sequence ID" value="NZ_BAABBM010000001.1"/>
</dbReference>
<keyword evidence="5" id="KW-1185">Reference proteome</keyword>
<dbReference type="InterPro" id="IPR004046">
    <property type="entry name" value="GST_C"/>
</dbReference>
<evidence type="ECO:0000256" key="1">
    <source>
        <dbReference type="RuleBase" id="RU003494"/>
    </source>
</evidence>
<dbReference type="Proteomes" id="UP001500827">
    <property type="component" value="Unassembled WGS sequence"/>
</dbReference>
<dbReference type="InterPro" id="IPR004045">
    <property type="entry name" value="Glutathione_S-Trfase_N"/>
</dbReference>
<dbReference type="CDD" id="cd03207">
    <property type="entry name" value="GST_C_8"/>
    <property type="match status" value="1"/>
</dbReference>
<dbReference type="Gene3D" id="3.40.30.10">
    <property type="entry name" value="Glutaredoxin"/>
    <property type="match status" value="1"/>
</dbReference>
<dbReference type="InterPro" id="IPR036249">
    <property type="entry name" value="Thioredoxin-like_sf"/>
</dbReference>
<dbReference type="PROSITE" id="PS50405">
    <property type="entry name" value="GST_CTER"/>
    <property type="match status" value="1"/>
</dbReference>